<dbReference type="PROSITE" id="PS00138">
    <property type="entry name" value="SUBTILASE_SER"/>
    <property type="match status" value="1"/>
</dbReference>
<dbReference type="InterPro" id="IPR022398">
    <property type="entry name" value="Peptidase_S8_His-AS"/>
</dbReference>
<dbReference type="PANTHER" id="PTHR42884">
    <property type="entry name" value="PROPROTEIN CONVERTASE SUBTILISIN/KEXIN-RELATED"/>
    <property type="match status" value="1"/>
</dbReference>
<dbReference type="InterPro" id="IPR015500">
    <property type="entry name" value="Peptidase_S8_subtilisin-rel"/>
</dbReference>
<evidence type="ECO:0000256" key="3">
    <source>
        <dbReference type="ARBA" id="ARBA00022825"/>
    </source>
</evidence>
<reference evidence="8" key="1">
    <citation type="journal article" date="2019" name="Int. J. Syst. Evol. Microbiol.">
        <title>The Global Catalogue of Microorganisms (GCM) 10K type strain sequencing project: providing services to taxonomists for standard genome sequencing and annotation.</title>
        <authorList>
            <consortium name="The Broad Institute Genomics Platform"/>
            <consortium name="The Broad Institute Genome Sequencing Center for Infectious Disease"/>
            <person name="Wu L."/>
            <person name="Ma J."/>
        </authorList>
    </citation>
    <scope>NUCLEOTIDE SEQUENCE [LARGE SCALE GENOMIC DNA]</scope>
    <source>
        <strain evidence="8">CGMCC 1.6784</strain>
    </source>
</reference>
<evidence type="ECO:0000313" key="7">
    <source>
        <dbReference type="EMBL" id="GGN52993.1"/>
    </source>
</evidence>
<comment type="similarity">
    <text evidence="4">Belongs to the peptidase S8 family.</text>
</comment>
<dbReference type="InterPro" id="IPR008979">
    <property type="entry name" value="Galactose-bd-like_sf"/>
</dbReference>
<keyword evidence="1 4" id="KW-0645">Protease</keyword>
<dbReference type="InterPro" id="IPR011049">
    <property type="entry name" value="Serralysin-like_metalloprot_C"/>
</dbReference>
<dbReference type="InterPro" id="IPR023828">
    <property type="entry name" value="Peptidase_S8_Ser-AS"/>
</dbReference>
<dbReference type="Gene3D" id="2.150.10.10">
    <property type="entry name" value="Serralysin-like metalloprotease, C-terminal"/>
    <property type="match status" value="2"/>
</dbReference>
<dbReference type="PANTHER" id="PTHR42884:SF14">
    <property type="entry name" value="NEUROENDOCRINE CONVERTASE 1"/>
    <property type="match status" value="1"/>
</dbReference>
<sequence>MTKTYTPLPTGGVIAPAYFYNDTYEKKQWYLDGSPLSDLSIDVYSGWKDYDGTGVKIGVIDSQIDFRHSDLSKAYDTSLDYNFALGTGQISITDSTVPYYHGTAVAGIIAAEANNANGTAGIASGATLVGLGIDYESGDVVGQIVSALKASASLDVVNNSWSFVSNFDDDFNRHPEYGEALEYVAEHGRGGLGTSVVFAAGNSGSGGSSNYHNFQNSPFTIAVGAVDPDGSPSSFTSLGANVLISAAGRDVFTTTIKDRYADYNGTSFAAPAVTAAVGLMLEANPDLGYRDVQQILAYSARRDGLSDDANFGDGWRTNGATNFNGGGLHFSDAFGYGFLNVHDAVRLAETWTKQQTYANLASVSQSVDIDQTLVAGSKDHASATIEVGQNIAIEHVQVALDLRWADTGDLDVYLTSPDGTTVRLVYDLPYGDRAGGLRNFVFDSVASLGEQSAGTWTIDVYNRNPQATEKDGTAMSGLFQDATITITGSKQAMADDTYAYTDEFGMLYSGSDLAARSTLKDTDGGIDTINAAAVTAGSFIDLSGGMKSKIAGITLAVMANTIENAFSGDGKDTLIGSKADNVLRAGRGDDTIYFSFGNDVLDGGQGNDRLIVDASFGSITGRVDSDGAITISLHAEGVSTIAGIETFVFSDATYSYGDLLQMFEHGGISIPPVENRPEPDPDPEVPDNGDTEQGNGEDQTTSPQIPGSFDETTRHYDNSFSGGNAGEKMKGGATADRIDGKGGDDKLLGYAGDDALYGGTGDDRLSGGTGHDFLDGGSGADRLFGDAGNDKLLGLDGDDLIKAGAGDDWIEGGAGRDRLFGGDGADTFVFDIADLDATDVIYDFDADEGDRILIRGLSGNSTATFEFERHGSSTSLEMHLDGETFEIARIKGDGIEHLDTAMSMSTIELGILIA</sequence>
<feature type="active site" description="Charge relay system" evidence="4">
    <location>
        <position position="267"/>
    </location>
</feature>
<evidence type="ECO:0000256" key="1">
    <source>
        <dbReference type="ARBA" id="ARBA00022670"/>
    </source>
</evidence>
<feature type="compositionally biased region" description="Polar residues" evidence="5">
    <location>
        <begin position="691"/>
        <end position="705"/>
    </location>
</feature>
<proteinExistence type="inferred from homology"/>
<dbReference type="RefSeq" id="WP_188820238.1">
    <property type="nucleotide sequence ID" value="NZ_BMLK01000012.1"/>
</dbReference>
<dbReference type="SUPFAM" id="SSF51120">
    <property type="entry name" value="beta-Roll"/>
    <property type="match status" value="3"/>
</dbReference>
<organism evidence="7 8">
    <name type="scientific">Novosphingobium indicum</name>
    <dbReference type="NCBI Taxonomy" id="462949"/>
    <lineage>
        <taxon>Bacteria</taxon>
        <taxon>Pseudomonadati</taxon>
        <taxon>Pseudomonadota</taxon>
        <taxon>Alphaproteobacteria</taxon>
        <taxon>Sphingomonadales</taxon>
        <taxon>Sphingomonadaceae</taxon>
        <taxon>Novosphingobium</taxon>
    </lineage>
</organism>
<dbReference type="PRINTS" id="PR00723">
    <property type="entry name" value="SUBTILISIN"/>
</dbReference>
<feature type="compositionally biased region" description="Acidic residues" evidence="5">
    <location>
        <begin position="680"/>
        <end position="690"/>
    </location>
</feature>
<gene>
    <name evidence="7" type="ORF">GCM10011349_27160</name>
</gene>
<protein>
    <recommendedName>
        <fullName evidence="6">P/Homo B domain-containing protein</fullName>
    </recommendedName>
</protein>
<dbReference type="PRINTS" id="PR00313">
    <property type="entry name" value="CABNDNGRPT"/>
</dbReference>
<evidence type="ECO:0000259" key="6">
    <source>
        <dbReference type="PROSITE" id="PS51829"/>
    </source>
</evidence>
<dbReference type="Proteomes" id="UP000605099">
    <property type="component" value="Unassembled WGS sequence"/>
</dbReference>
<feature type="active site" description="Charge relay system" evidence="4">
    <location>
        <position position="101"/>
    </location>
</feature>
<keyword evidence="2 4" id="KW-0378">Hydrolase</keyword>
<feature type="domain" description="P/Homo B" evidence="6">
    <location>
        <begin position="346"/>
        <end position="492"/>
    </location>
</feature>
<dbReference type="InterPro" id="IPR036852">
    <property type="entry name" value="Peptidase_S8/S53_dom_sf"/>
</dbReference>
<dbReference type="Pfam" id="PF00353">
    <property type="entry name" value="HemolysinCabind"/>
    <property type="match status" value="3"/>
</dbReference>
<feature type="active site" description="Charge relay system" evidence="4">
    <location>
        <position position="61"/>
    </location>
</feature>
<keyword evidence="3 4" id="KW-0720">Serine protease</keyword>
<dbReference type="InterPro" id="IPR001343">
    <property type="entry name" value="Hemolysn_Ca-bd"/>
</dbReference>
<dbReference type="InterPro" id="IPR018511">
    <property type="entry name" value="Hemolysin-typ_Ca-bd_CS"/>
</dbReference>
<comment type="caution">
    <text evidence="7">The sequence shown here is derived from an EMBL/GenBank/DDBJ whole genome shotgun (WGS) entry which is preliminary data.</text>
</comment>
<keyword evidence="8" id="KW-1185">Reference proteome</keyword>
<evidence type="ECO:0000256" key="4">
    <source>
        <dbReference type="PROSITE-ProRule" id="PRU01240"/>
    </source>
</evidence>
<dbReference type="Gene3D" id="3.40.50.200">
    <property type="entry name" value="Peptidase S8/S53 domain"/>
    <property type="match status" value="1"/>
</dbReference>
<dbReference type="Gene3D" id="2.60.120.260">
    <property type="entry name" value="Galactose-binding domain-like"/>
    <property type="match status" value="1"/>
</dbReference>
<feature type="region of interest" description="Disordered" evidence="5">
    <location>
        <begin position="668"/>
        <end position="742"/>
    </location>
</feature>
<dbReference type="SUPFAM" id="SSF52743">
    <property type="entry name" value="Subtilisin-like"/>
    <property type="match status" value="1"/>
</dbReference>
<dbReference type="PROSITE" id="PS00137">
    <property type="entry name" value="SUBTILASE_HIS"/>
    <property type="match status" value="1"/>
</dbReference>
<dbReference type="PROSITE" id="PS51829">
    <property type="entry name" value="P_HOMO_B"/>
    <property type="match status" value="1"/>
</dbReference>
<dbReference type="Pfam" id="PF00082">
    <property type="entry name" value="Peptidase_S8"/>
    <property type="match status" value="1"/>
</dbReference>
<dbReference type="EMBL" id="BMLK01000012">
    <property type="protein sequence ID" value="GGN52993.1"/>
    <property type="molecule type" value="Genomic_DNA"/>
</dbReference>
<accession>A0ABQ2JP27</accession>
<dbReference type="PROSITE" id="PS00330">
    <property type="entry name" value="HEMOLYSIN_CALCIUM"/>
    <property type="match status" value="3"/>
</dbReference>
<evidence type="ECO:0000256" key="2">
    <source>
        <dbReference type="ARBA" id="ARBA00022801"/>
    </source>
</evidence>
<dbReference type="InterPro" id="IPR002884">
    <property type="entry name" value="P_dom"/>
</dbReference>
<evidence type="ECO:0000256" key="5">
    <source>
        <dbReference type="SAM" id="MobiDB-lite"/>
    </source>
</evidence>
<dbReference type="InterPro" id="IPR000209">
    <property type="entry name" value="Peptidase_S8/S53_dom"/>
</dbReference>
<evidence type="ECO:0000313" key="8">
    <source>
        <dbReference type="Proteomes" id="UP000605099"/>
    </source>
</evidence>
<dbReference type="SUPFAM" id="SSF49785">
    <property type="entry name" value="Galactose-binding domain-like"/>
    <property type="match status" value="1"/>
</dbReference>
<dbReference type="PROSITE" id="PS51892">
    <property type="entry name" value="SUBTILASE"/>
    <property type="match status" value="1"/>
</dbReference>
<name>A0ABQ2JP27_9SPHN</name>
<dbReference type="Pfam" id="PF01483">
    <property type="entry name" value="P_proprotein"/>
    <property type="match status" value="1"/>
</dbReference>